<sequence>MIMACFVSASVNNSKRSSSFLASAFTSCIFYQVAIFEGKCECGKECLKHLTSISGGHKLSTISDITGTSQSRCVQNQLIDLFTMKLQRWSCSRGHVGRLAKTPDSRSPPAVSDDASSSRMV</sequence>
<organism evidence="2">
    <name type="scientific">Brassica napus</name>
    <name type="common">Rape</name>
    <dbReference type="NCBI Taxonomy" id="3708"/>
    <lineage>
        <taxon>Eukaryota</taxon>
        <taxon>Viridiplantae</taxon>
        <taxon>Streptophyta</taxon>
        <taxon>Embryophyta</taxon>
        <taxon>Tracheophyta</taxon>
        <taxon>Spermatophyta</taxon>
        <taxon>Magnoliopsida</taxon>
        <taxon>eudicotyledons</taxon>
        <taxon>Gunneridae</taxon>
        <taxon>Pentapetalae</taxon>
        <taxon>rosids</taxon>
        <taxon>malvids</taxon>
        <taxon>Brassicales</taxon>
        <taxon>Brassicaceae</taxon>
        <taxon>Brassiceae</taxon>
        <taxon>Brassica</taxon>
    </lineage>
</organism>
<evidence type="ECO:0000313" key="2">
    <source>
        <dbReference type="EMBL" id="CAF2088422.1"/>
    </source>
</evidence>
<dbReference type="AlphaFoldDB" id="A0A816SVK7"/>
<protein>
    <submittedName>
        <fullName evidence="2">(rape) hypothetical protein</fullName>
    </submittedName>
</protein>
<proteinExistence type="predicted"/>
<feature type="region of interest" description="Disordered" evidence="1">
    <location>
        <begin position="97"/>
        <end position="121"/>
    </location>
</feature>
<name>A0A816SVK7_BRANA</name>
<reference evidence="2" key="1">
    <citation type="submission" date="2021-01" db="EMBL/GenBank/DDBJ databases">
        <authorList>
            <consortium name="Genoscope - CEA"/>
            <person name="William W."/>
        </authorList>
    </citation>
    <scope>NUCLEOTIDE SEQUENCE</scope>
</reference>
<evidence type="ECO:0000256" key="1">
    <source>
        <dbReference type="SAM" id="MobiDB-lite"/>
    </source>
</evidence>
<accession>A0A816SVK7</accession>
<gene>
    <name evidence="2" type="ORF">DARMORV10_A06P33410.1</name>
</gene>
<feature type="compositionally biased region" description="Low complexity" evidence="1">
    <location>
        <begin position="105"/>
        <end position="121"/>
    </location>
</feature>
<dbReference type="Proteomes" id="UP001295469">
    <property type="component" value="Chromosome A06"/>
</dbReference>
<dbReference type="EMBL" id="HG994360">
    <property type="protein sequence ID" value="CAF2088422.1"/>
    <property type="molecule type" value="Genomic_DNA"/>
</dbReference>